<keyword evidence="4" id="KW-1185">Reference proteome</keyword>
<dbReference type="EMBL" id="CP119923">
    <property type="protein sequence ID" value="WFD17561.1"/>
    <property type="molecule type" value="Genomic_DNA"/>
</dbReference>
<feature type="region of interest" description="Disordered" evidence="2">
    <location>
        <begin position="122"/>
        <end position="197"/>
    </location>
</feature>
<evidence type="ECO:0000256" key="2">
    <source>
        <dbReference type="SAM" id="MobiDB-lite"/>
    </source>
</evidence>
<protein>
    <recommendedName>
        <fullName evidence="5">WD repeat-containing protein 7</fullName>
    </recommendedName>
</protein>
<dbReference type="PANTHER" id="PTHR44099:SF4">
    <property type="entry name" value="RABCONNECTIN-3B, ISOFORM A"/>
    <property type="match status" value="1"/>
</dbReference>
<organism evidence="3 4">
    <name type="scientific">Malassezia arunalokei</name>
    <dbReference type="NCBI Taxonomy" id="1514897"/>
    <lineage>
        <taxon>Eukaryota</taxon>
        <taxon>Fungi</taxon>
        <taxon>Dikarya</taxon>
        <taxon>Basidiomycota</taxon>
        <taxon>Ustilaginomycotina</taxon>
        <taxon>Malasseziomycetes</taxon>
        <taxon>Malasseziales</taxon>
        <taxon>Malasseziaceae</taxon>
        <taxon>Malassezia</taxon>
    </lineage>
</organism>
<dbReference type="PROSITE" id="PS50082">
    <property type="entry name" value="WD_REPEATS_2"/>
    <property type="match status" value="1"/>
</dbReference>
<evidence type="ECO:0000313" key="3">
    <source>
        <dbReference type="EMBL" id="WFD17561.1"/>
    </source>
</evidence>
<dbReference type="SMART" id="SM00320">
    <property type="entry name" value="WD40"/>
    <property type="match status" value="3"/>
</dbReference>
<name>A0AAJ6CLZ3_9BASI</name>
<dbReference type="InterPro" id="IPR015943">
    <property type="entry name" value="WD40/YVTN_repeat-like_dom_sf"/>
</dbReference>
<proteinExistence type="predicted"/>
<feature type="compositionally biased region" description="Pro residues" evidence="2">
    <location>
        <begin position="170"/>
        <end position="191"/>
    </location>
</feature>
<feature type="region of interest" description="Disordered" evidence="2">
    <location>
        <begin position="1"/>
        <end position="45"/>
    </location>
</feature>
<dbReference type="InterPro" id="IPR011047">
    <property type="entry name" value="Quinoprotein_ADH-like_sf"/>
</dbReference>
<dbReference type="SUPFAM" id="SSF50998">
    <property type="entry name" value="Quinoprotein alcohol dehydrogenase-like"/>
    <property type="match status" value="1"/>
</dbReference>
<dbReference type="PANTHER" id="PTHR44099">
    <property type="entry name" value="RABCONNECTIN-3B, ISOFORM A"/>
    <property type="match status" value="1"/>
</dbReference>
<evidence type="ECO:0008006" key="5">
    <source>
        <dbReference type="Google" id="ProtNLM"/>
    </source>
</evidence>
<accession>A0AAJ6CLZ3</accession>
<dbReference type="Pfam" id="PF00400">
    <property type="entry name" value="WD40"/>
    <property type="match status" value="1"/>
</dbReference>
<feature type="compositionally biased region" description="Low complexity" evidence="2">
    <location>
        <begin position="1"/>
        <end position="14"/>
    </location>
</feature>
<feature type="compositionally biased region" description="Acidic residues" evidence="2">
    <location>
        <begin position="31"/>
        <end position="44"/>
    </location>
</feature>
<evidence type="ECO:0000313" key="4">
    <source>
        <dbReference type="Proteomes" id="UP001217582"/>
    </source>
</evidence>
<feature type="repeat" description="WD" evidence="1">
    <location>
        <begin position="1058"/>
        <end position="1088"/>
    </location>
</feature>
<dbReference type="Gene3D" id="2.130.10.10">
    <property type="entry name" value="YVTN repeat-like/Quinoprotein amine dehydrogenase"/>
    <property type="match status" value="1"/>
</dbReference>
<reference evidence="3 4" key="1">
    <citation type="submission" date="2023-03" db="EMBL/GenBank/DDBJ databases">
        <title>Mating type loci evolution in Malassezia.</title>
        <authorList>
            <person name="Coelho M.A."/>
        </authorList>
    </citation>
    <scope>NUCLEOTIDE SEQUENCE [LARGE SCALE GENOMIC DNA]</scope>
    <source>
        <strain evidence="3 4">CBS 13387</strain>
    </source>
</reference>
<dbReference type="GO" id="GO:0005737">
    <property type="term" value="C:cytoplasm"/>
    <property type="evidence" value="ECO:0007669"/>
    <property type="project" value="TreeGrafter"/>
</dbReference>
<keyword evidence="1" id="KW-0853">WD repeat</keyword>
<gene>
    <name evidence="3" type="ORF">MARU1_003617</name>
</gene>
<dbReference type="Proteomes" id="UP001217582">
    <property type="component" value="Chromosome 8"/>
</dbReference>
<dbReference type="AlphaFoldDB" id="A0AAJ6CLZ3"/>
<dbReference type="InterPro" id="IPR001680">
    <property type="entry name" value="WD40_rpt"/>
</dbReference>
<evidence type="ECO:0000256" key="1">
    <source>
        <dbReference type="PROSITE-ProRule" id="PRU00221"/>
    </source>
</evidence>
<dbReference type="InterPro" id="IPR049916">
    <property type="entry name" value="WDR72-like"/>
</dbReference>
<sequence length="1156" mass="125123">MRRADALLVPLGVPRAPPPVPAPAQATRSMEEEDAWSDSEDDDPVWSSTWFHVPPPGLDDDEPTRGHACFATGHADGTVSIYARHAVRVTEAPLPRAERPQGGMTRRAHRRHLERLVAHLSPHASEDAPQAATVGMSQATSAPAELDENTAHQAEDSLESQALGAVRHTPPAPTSRWPPPPPRSSPSPPPTLLQETSAPIVPATRWRLDDGVWTCLLRLHPQDASRVLSMHAQDALLIVYQASERLSVWDVRTMSLVGESTCPPPVSIHASRDLVALHGTRHATLLRIDRAAQRLVPWASVPLPSASALAWDMSALAFVYTHEHEVRSVSLGGTERVLATFEGQVVDLLLRDTWYLATTDHIVCADMTRAMPSPVERLVDLGSATGVVCGKHMVHLRSTLHVEDRPTVPHVVVPIPGALAAPPLPASCAPGPLPWTCTWPQSLHRLIVALSHGRGVAVMSLDDMLMSTSPTPAAASASRWDRDVSLLQVVTNPRTGTRHMLGGTPCGDVGVWNASTLRLEAAWSCFTAPVQTFVPLTGLAPTSRFFGCVVCVATDGTAALLALDDVRLVHLFPSAGALTHVAVRDHAIALVYAEAVHSWDITTGHLQRTALVPDHTWPLSERTVPSGMLVPSGCADAAGILLANVHRAMDVACRQLHVSLDAWERAVLASAPLPPPTVREADVLTPIISVLVPLELDPVFRLGAAKSTTPLVGYVSGRTVCLPCDAAAHVRFTTSPEATAEHLVLTTALGLLYAAAVDAHAAQQLLHALLTPAFMSRIVRPASLVFPSLPRIAHLVLDDNEAIRAAARLVLVTYARAAPPHVLAHLEHVWAPHLPSVPLADVARVEEEAVLVLGLVCAERYAYFPPALLRHVARLVLAFLAHATPGTRQAHIALELCVGCHVWQHYIDTVDLVRRVFCLATQDEGHGLRGLARRATLALAEKHSTLFMSTLAMDILHAPSVEQSQVTQRLVAFMIHQKPLVLYPSLPRLAEAVVRSLDPTHVGVRSSLAKSATLMINELVRTYPMIAFHGASQRLAVGTPDGFIVMYDLKSGTRMYVLDGHRRAVTACTFSPDGRRFLSMSLDEQVVLLWRLHGGFMNMFRPTSATTHTYRTIELHLGAAAQLSPIDTLRHVSFEWHDEHSVRLGIGHAHVNVGVV</sequence>